<organism evidence="9 10">
    <name type="scientific">Thermonema lapsum</name>
    <dbReference type="NCBI Taxonomy" id="28195"/>
    <lineage>
        <taxon>Bacteria</taxon>
        <taxon>Pseudomonadati</taxon>
        <taxon>Bacteroidota</taxon>
        <taxon>Cytophagia</taxon>
        <taxon>Cytophagales</taxon>
        <taxon>Thermonemataceae</taxon>
        <taxon>Thermonema</taxon>
    </lineage>
</organism>
<dbReference type="CDD" id="cd00419">
    <property type="entry name" value="Ferrochelatase_C"/>
    <property type="match status" value="1"/>
</dbReference>
<feature type="binding site" evidence="7">
    <location>
        <position position="191"/>
    </location>
    <ligand>
        <name>Fe(2+)</name>
        <dbReference type="ChEBI" id="CHEBI:29033"/>
    </ligand>
</feature>
<evidence type="ECO:0000256" key="4">
    <source>
        <dbReference type="ARBA" id="ARBA00023239"/>
    </source>
</evidence>
<dbReference type="InterPro" id="IPR033644">
    <property type="entry name" value="Ferrochelatase_C"/>
</dbReference>
<dbReference type="PANTHER" id="PTHR11108">
    <property type="entry name" value="FERROCHELATASE"/>
    <property type="match status" value="1"/>
</dbReference>
<dbReference type="EMBL" id="JAASRN010000005">
    <property type="protein sequence ID" value="NIK74705.1"/>
    <property type="molecule type" value="Genomic_DNA"/>
</dbReference>
<dbReference type="CDD" id="cd03411">
    <property type="entry name" value="Ferrochelatase_N"/>
    <property type="match status" value="1"/>
</dbReference>
<dbReference type="AlphaFoldDB" id="A0A846MTC5"/>
<dbReference type="UniPathway" id="UPA00252">
    <property type="reaction ID" value="UER00325"/>
</dbReference>
<dbReference type="GO" id="GO:0006783">
    <property type="term" value="P:heme biosynthetic process"/>
    <property type="evidence" value="ECO:0007669"/>
    <property type="project" value="UniProtKB-UniRule"/>
</dbReference>
<comment type="catalytic activity">
    <reaction evidence="6">
        <text>Fe-coproporphyrin III + 2 H(+) = coproporphyrin III + Fe(2+)</text>
        <dbReference type="Rhea" id="RHEA:49572"/>
        <dbReference type="ChEBI" id="CHEBI:15378"/>
        <dbReference type="ChEBI" id="CHEBI:29033"/>
        <dbReference type="ChEBI" id="CHEBI:68438"/>
        <dbReference type="ChEBI" id="CHEBI:131725"/>
        <dbReference type="EC" id="4.99.1.9"/>
    </reaction>
    <physiologicalReaction direction="right-to-left" evidence="6">
        <dbReference type="Rhea" id="RHEA:49574"/>
    </physiologicalReaction>
</comment>
<comment type="pathway">
    <text evidence="7">Porphyrin-containing compound metabolism; protoheme biosynthesis; protoheme from protoporphyrin-IX: step 1/1.</text>
</comment>
<keyword evidence="5 7" id="KW-0627">Porphyrin biosynthesis</keyword>
<dbReference type="GO" id="GO:0046872">
    <property type="term" value="F:metal ion binding"/>
    <property type="evidence" value="ECO:0007669"/>
    <property type="project" value="UniProtKB-KW"/>
</dbReference>
<dbReference type="GO" id="GO:0004325">
    <property type="term" value="F:ferrochelatase activity"/>
    <property type="evidence" value="ECO:0007669"/>
    <property type="project" value="UniProtKB-UniRule"/>
</dbReference>
<comment type="similarity">
    <text evidence="1 7 8">Belongs to the ferrochelatase family.</text>
</comment>
<gene>
    <name evidence="7" type="primary">hemH</name>
    <name evidence="9" type="ORF">FHS56_002237</name>
</gene>
<evidence type="ECO:0000256" key="1">
    <source>
        <dbReference type="ARBA" id="ARBA00007718"/>
    </source>
</evidence>
<comment type="subcellular location">
    <subcellularLocation>
        <location evidence="7">Cytoplasm</location>
    </subcellularLocation>
</comment>
<dbReference type="SUPFAM" id="SSF53800">
    <property type="entry name" value="Chelatase"/>
    <property type="match status" value="1"/>
</dbReference>
<dbReference type="GO" id="GO:0005737">
    <property type="term" value="C:cytoplasm"/>
    <property type="evidence" value="ECO:0007669"/>
    <property type="project" value="UniProtKB-SubCell"/>
</dbReference>
<dbReference type="InterPro" id="IPR001015">
    <property type="entry name" value="Ferrochelatase"/>
</dbReference>
<keyword evidence="7" id="KW-0963">Cytoplasm</keyword>
<protein>
    <recommendedName>
        <fullName evidence="7">Ferrochelatase</fullName>
        <ecNumber evidence="7">4.98.1.1</ecNumber>
    </recommendedName>
    <alternativeName>
        <fullName evidence="7">Heme synthase</fullName>
    </alternativeName>
    <alternativeName>
        <fullName evidence="7">Protoheme ferro-lyase</fullName>
    </alternativeName>
</protein>
<evidence type="ECO:0000256" key="3">
    <source>
        <dbReference type="ARBA" id="ARBA00023133"/>
    </source>
</evidence>
<evidence type="ECO:0000256" key="6">
    <source>
        <dbReference type="ARBA" id="ARBA00024536"/>
    </source>
</evidence>
<keyword evidence="3 7" id="KW-0350">Heme biosynthesis</keyword>
<keyword evidence="2 7" id="KW-0408">Iron</keyword>
<evidence type="ECO:0000256" key="5">
    <source>
        <dbReference type="ARBA" id="ARBA00023244"/>
    </source>
</evidence>
<feature type="binding site" evidence="7">
    <location>
        <position position="298"/>
    </location>
    <ligand>
        <name>Fe(2+)</name>
        <dbReference type="ChEBI" id="CHEBI:29033"/>
    </ligand>
</feature>
<keyword evidence="7" id="KW-0479">Metal-binding</keyword>
<evidence type="ECO:0000313" key="9">
    <source>
        <dbReference type="EMBL" id="NIK74705.1"/>
    </source>
</evidence>
<dbReference type="PANTHER" id="PTHR11108:SF1">
    <property type="entry name" value="FERROCHELATASE, MITOCHONDRIAL"/>
    <property type="match status" value="1"/>
</dbReference>
<comment type="catalytic activity">
    <reaction evidence="7">
        <text>heme b + 2 H(+) = protoporphyrin IX + Fe(2+)</text>
        <dbReference type="Rhea" id="RHEA:22584"/>
        <dbReference type="ChEBI" id="CHEBI:15378"/>
        <dbReference type="ChEBI" id="CHEBI:29033"/>
        <dbReference type="ChEBI" id="CHEBI:57306"/>
        <dbReference type="ChEBI" id="CHEBI:60344"/>
        <dbReference type="EC" id="4.98.1.1"/>
    </reaction>
</comment>
<dbReference type="EC" id="4.98.1.1" evidence="7"/>
<comment type="caution">
    <text evidence="9">The sequence shown here is derived from an EMBL/GenBank/DDBJ whole genome shotgun (WGS) entry which is preliminary data.</text>
</comment>
<name>A0A846MTC5_9BACT</name>
<comment type="function">
    <text evidence="7">Catalyzes the ferrous insertion into protoporphyrin IX.</text>
</comment>
<evidence type="ECO:0000256" key="2">
    <source>
        <dbReference type="ARBA" id="ARBA00023004"/>
    </source>
</evidence>
<dbReference type="InterPro" id="IPR033659">
    <property type="entry name" value="Ferrochelatase_N"/>
</dbReference>
<dbReference type="Pfam" id="PF00762">
    <property type="entry name" value="Ferrochelatase"/>
    <property type="match status" value="1"/>
</dbReference>
<evidence type="ECO:0000256" key="8">
    <source>
        <dbReference type="RuleBase" id="RU004185"/>
    </source>
</evidence>
<evidence type="ECO:0000313" key="10">
    <source>
        <dbReference type="Proteomes" id="UP000537126"/>
    </source>
</evidence>
<dbReference type="RefSeq" id="WP_166920736.1">
    <property type="nucleotide sequence ID" value="NZ_JAASRN010000005.1"/>
</dbReference>
<proteinExistence type="inferred from homology"/>
<dbReference type="Proteomes" id="UP000537126">
    <property type="component" value="Unassembled WGS sequence"/>
</dbReference>
<keyword evidence="10" id="KW-1185">Reference proteome</keyword>
<dbReference type="HAMAP" id="MF_00323">
    <property type="entry name" value="Ferrochelatase"/>
    <property type="match status" value="1"/>
</dbReference>
<reference evidence="9 10" key="1">
    <citation type="submission" date="2020-03" db="EMBL/GenBank/DDBJ databases">
        <title>Genomic Encyclopedia of Type Strains, Phase IV (KMG-IV): sequencing the most valuable type-strain genomes for metagenomic binning, comparative biology and taxonomic classification.</title>
        <authorList>
            <person name="Goeker M."/>
        </authorList>
    </citation>
    <scope>NUCLEOTIDE SEQUENCE [LARGE SCALE GENOMIC DNA]</scope>
    <source>
        <strain evidence="9 10">DSM 5718</strain>
    </source>
</reference>
<evidence type="ECO:0000256" key="7">
    <source>
        <dbReference type="HAMAP-Rule" id="MF_00323"/>
    </source>
</evidence>
<accession>A0A846MTC5</accession>
<keyword evidence="4 7" id="KW-0456">Lyase</keyword>
<dbReference type="Gene3D" id="3.40.50.1400">
    <property type="match status" value="2"/>
</dbReference>
<dbReference type="NCBIfam" id="TIGR00109">
    <property type="entry name" value="hemH"/>
    <property type="match status" value="1"/>
</dbReference>
<sequence length="364" mass="41441">MKKAVLLVNLGTPDAPHTPEVRRYLKEFLLDGRVIDIPALSRWLLVNLIIAPFRAPRSAKAYRKLWTAEGSPLKVYGERLKTLLQDALGEDYEVYLAMRYQNPSMRSILAQIQQKAYEQIILLPLFPQYASATSGSVIQKFYDETRHWQAFPSISIVSYFYNHPAFVQALASRARPYIEADRYDYFVFSYHGVPVRQIQKADLHGCCLQTEDKKVAGCCSRLHEQNQYCYRAQCFATTRLLAEALQLPAERCITAFQSRLGKAEWIQPYTEDVIRQLAEQGAKKVLAFSPAFIADCLETTIEVGEEYKELFEALGGEKWVLVESLNDHASWVEALRQIVTEATLNISRQTVPTQATTVTNQTTA</sequence>